<dbReference type="GO" id="GO:0006310">
    <property type="term" value="P:DNA recombination"/>
    <property type="evidence" value="ECO:0007669"/>
    <property type="project" value="UniProtKB-KW"/>
</dbReference>
<sequence>MKKLKLRFNVPKCRLNKKGLSPLELVLSLDSKRTSIRTGKFIKPQNFDVSKQKISGKGNKELNDYMDALRNKVFQIETSIIRANLPLTLENVKDKLNDRESSNTLINLINKFDTELRKNITSGQYSESTYLKYQQSDKHIRTYLKSLGKNDITIDNVNPSFIKSYFDYLLTAMQNNSAIMILSKLKRVINYGLSFNYIVSDPFIGISFHMEKTETDYLTEAEVNRIALLEIEDKELNQIRDVFVFSCLTGLSYIDCVKLRKRDIHTGLKSRFIIKRREKTGIEQRIPLLLLPERILEKYHYTLPVPSNQKYNKKLKEIAKLAGITKELHTHVGRHTAATLLLNNKISLEAVAKILGHSGTKMTEHYAKLLDSSIETEIEDNLKYKFA</sequence>
<accession>A0A5J4RMQ3</accession>
<dbReference type="InterPro" id="IPR013762">
    <property type="entry name" value="Integrase-like_cat_sf"/>
</dbReference>
<dbReference type="Pfam" id="PF00589">
    <property type="entry name" value="Phage_integrase"/>
    <property type="match status" value="1"/>
</dbReference>
<dbReference type="EMBL" id="SNRY01000955">
    <property type="protein sequence ID" value="KAA6334842.1"/>
    <property type="molecule type" value="Genomic_DNA"/>
</dbReference>
<dbReference type="AlphaFoldDB" id="A0A5J4RMQ3"/>
<evidence type="ECO:0000256" key="3">
    <source>
        <dbReference type="ARBA" id="ARBA00023172"/>
    </source>
</evidence>
<name>A0A5J4RMQ3_9ZZZZ</name>
<dbReference type="Pfam" id="PF13102">
    <property type="entry name" value="Phage_int_SAM_5"/>
    <property type="match status" value="1"/>
</dbReference>
<comment type="caution">
    <text evidence="5">The sequence shown here is derived from an EMBL/GenBank/DDBJ whole genome shotgun (WGS) entry which is preliminary data.</text>
</comment>
<dbReference type="CDD" id="cd01185">
    <property type="entry name" value="INTN1_C_like"/>
    <property type="match status" value="1"/>
</dbReference>
<evidence type="ECO:0000256" key="1">
    <source>
        <dbReference type="ARBA" id="ARBA00008857"/>
    </source>
</evidence>
<dbReference type="GO" id="GO:0015074">
    <property type="term" value="P:DNA integration"/>
    <property type="evidence" value="ECO:0007669"/>
    <property type="project" value="InterPro"/>
</dbReference>
<evidence type="ECO:0000256" key="2">
    <source>
        <dbReference type="ARBA" id="ARBA00023125"/>
    </source>
</evidence>
<dbReference type="Gene3D" id="1.10.443.10">
    <property type="entry name" value="Intergrase catalytic core"/>
    <property type="match status" value="1"/>
</dbReference>
<dbReference type="PANTHER" id="PTHR30349">
    <property type="entry name" value="PHAGE INTEGRASE-RELATED"/>
    <property type="match status" value="1"/>
</dbReference>
<dbReference type="SUPFAM" id="SSF56349">
    <property type="entry name" value="DNA breaking-rejoining enzymes"/>
    <property type="match status" value="1"/>
</dbReference>
<dbReference type="InterPro" id="IPR035386">
    <property type="entry name" value="Arm-DNA-bind_5"/>
</dbReference>
<dbReference type="InterPro" id="IPR011010">
    <property type="entry name" value="DNA_brk_join_enz"/>
</dbReference>
<comment type="similarity">
    <text evidence="1">Belongs to the 'phage' integrase family.</text>
</comment>
<dbReference type="GO" id="GO:0003677">
    <property type="term" value="F:DNA binding"/>
    <property type="evidence" value="ECO:0007669"/>
    <property type="project" value="UniProtKB-KW"/>
</dbReference>
<dbReference type="InterPro" id="IPR025269">
    <property type="entry name" value="SAM-like_dom"/>
</dbReference>
<proteinExistence type="inferred from homology"/>
<dbReference type="InterPro" id="IPR010998">
    <property type="entry name" value="Integrase_recombinase_N"/>
</dbReference>
<dbReference type="Gene3D" id="1.10.150.130">
    <property type="match status" value="1"/>
</dbReference>
<organism evidence="5">
    <name type="scientific">termite gut metagenome</name>
    <dbReference type="NCBI Taxonomy" id="433724"/>
    <lineage>
        <taxon>unclassified sequences</taxon>
        <taxon>metagenomes</taxon>
        <taxon>organismal metagenomes</taxon>
    </lineage>
</organism>
<dbReference type="Pfam" id="PF17293">
    <property type="entry name" value="Arm-DNA-bind_5"/>
    <property type="match status" value="1"/>
</dbReference>
<reference evidence="5" key="1">
    <citation type="submission" date="2019-03" db="EMBL/GenBank/DDBJ databases">
        <title>Single cell metagenomics reveals metabolic interactions within the superorganism composed of flagellate Streblomastix strix and complex community of Bacteroidetes bacteria on its surface.</title>
        <authorList>
            <person name="Treitli S.C."/>
            <person name="Kolisko M."/>
            <person name="Husnik F."/>
            <person name="Keeling P."/>
            <person name="Hampl V."/>
        </authorList>
    </citation>
    <scope>NUCLEOTIDE SEQUENCE</scope>
    <source>
        <strain evidence="5">STM</strain>
    </source>
</reference>
<keyword evidence="2" id="KW-0238">DNA-binding</keyword>
<dbReference type="PANTHER" id="PTHR30349:SF64">
    <property type="entry name" value="PROPHAGE INTEGRASE INTD-RELATED"/>
    <property type="match status" value="1"/>
</dbReference>
<gene>
    <name evidence="5" type="ORF">EZS27_016884</name>
</gene>
<dbReference type="PROSITE" id="PS51898">
    <property type="entry name" value="TYR_RECOMBINASE"/>
    <property type="match status" value="1"/>
</dbReference>
<dbReference type="InterPro" id="IPR050090">
    <property type="entry name" value="Tyrosine_recombinase_XerCD"/>
</dbReference>
<protein>
    <submittedName>
        <fullName evidence="5">Tyrosine recombinase XerC</fullName>
    </submittedName>
</protein>
<dbReference type="InterPro" id="IPR002104">
    <property type="entry name" value="Integrase_catalytic"/>
</dbReference>
<evidence type="ECO:0000313" key="5">
    <source>
        <dbReference type="EMBL" id="KAA6334842.1"/>
    </source>
</evidence>
<evidence type="ECO:0000259" key="4">
    <source>
        <dbReference type="PROSITE" id="PS51898"/>
    </source>
</evidence>
<feature type="domain" description="Tyr recombinase" evidence="4">
    <location>
        <begin position="213"/>
        <end position="380"/>
    </location>
</feature>
<keyword evidence="3" id="KW-0233">DNA recombination</keyword>